<dbReference type="Pfam" id="PF08713">
    <property type="entry name" value="DNA_alkylation"/>
    <property type="match status" value="1"/>
</dbReference>
<dbReference type="RefSeq" id="WP_128673117.1">
    <property type="nucleotide sequence ID" value="NZ_RRCO01000001.1"/>
</dbReference>
<dbReference type="Gene3D" id="1.25.40.290">
    <property type="entry name" value="ARM repeat domains"/>
    <property type="match status" value="1"/>
</dbReference>
<comment type="caution">
    <text evidence="1">The sequence shown here is derived from an EMBL/GenBank/DDBJ whole genome shotgun (WGS) entry which is preliminary data.</text>
</comment>
<keyword evidence="2" id="KW-1185">Reference proteome</keyword>
<dbReference type="InterPro" id="IPR016024">
    <property type="entry name" value="ARM-type_fold"/>
</dbReference>
<sequence>MGIKVKDYYNVPYLEELADKISAVTKDFNKEKFFELTKSSIEDLEFNQRQELVAKALYKAFDVEYKDIIDIFTKILGDELRGNSGAFTEGWWLWPIGKYVELYGDEYLDVSIAFSKELTKRFTSEYCMRPLINKNPDKALKILRDWSKDSHERVRRLSSECLRIRLPWAKKLFTALEYFDEYFEILSNLKDDRDKYIQKSVANNLNDLYKEDPDKFYFIINKWKSDNISKECEWVIKHGSRNVKEG</sequence>
<dbReference type="Proteomes" id="UP000272490">
    <property type="component" value="Unassembled WGS sequence"/>
</dbReference>
<organism evidence="1 2">
    <name type="scientific">Lachnoanaerobaculum gingivalis</name>
    <dbReference type="NCBI Taxonomy" id="2490855"/>
    <lineage>
        <taxon>Bacteria</taxon>
        <taxon>Bacillati</taxon>
        <taxon>Bacillota</taxon>
        <taxon>Clostridia</taxon>
        <taxon>Lachnospirales</taxon>
        <taxon>Lachnospiraceae</taxon>
        <taxon>Lachnoanaerobaculum</taxon>
    </lineage>
</organism>
<dbReference type="AlphaFoldDB" id="A0A3P3R037"/>
<dbReference type="SUPFAM" id="SSF48371">
    <property type="entry name" value="ARM repeat"/>
    <property type="match status" value="1"/>
</dbReference>
<reference evidence="1 2" key="1">
    <citation type="submission" date="2018-11" db="EMBL/GenBank/DDBJ databases">
        <title>Genome sequencing of Lachnoanaerobaculum sp. KCOM 2030 (= ChDC B114).</title>
        <authorList>
            <person name="Kook J.-K."/>
            <person name="Park S.-N."/>
            <person name="Lim Y.K."/>
        </authorList>
    </citation>
    <scope>NUCLEOTIDE SEQUENCE [LARGE SCALE GENOMIC DNA]</scope>
    <source>
        <strain evidence="1 2">KCOM 2030</strain>
    </source>
</reference>
<evidence type="ECO:0000313" key="2">
    <source>
        <dbReference type="Proteomes" id="UP000272490"/>
    </source>
</evidence>
<dbReference type="InterPro" id="IPR014825">
    <property type="entry name" value="DNA_alkylation"/>
</dbReference>
<gene>
    <name evidence="1" type="ORF">EHV10_01575</name>
</gene>
<dbReference type="OrthoDB" id="9797162at2"/>
<protein>
    <submittedName>
        <fullName evidence="1">DNA alkylation repair protein</fullName>
    </submittedName>
</protein>
<evidence type="ECO:0000313" key="1">
    <source>
        <dbReference type="EMBL" id="RRJ26745.1"/>
    </source>
</evidence>
<dbReference type="EMBL" id="RRCO01000001">
    <property type="protein sequence ID" value="RRJ26745.1"/>
    <property type="molecule type" value="Genomic_DNA"/>
</dbReference>
<name>A0A3P3R037_9FIRM</name>
<proteinExistence type="predicted"/>
<accession>A0A3P3R037</accession>